<dbReference type="SUPFAM" id="SSF56112">
    <property type="entry name" value="Protein kinase-like (PK-like)"/>
    <property type="match status" value="1"/>
</dbReference>
<dbReference type="EMBL" id="HG994589">
    <property type="protein sequence ID" value="CAF2798383.1"/>
    <property type="molecule type" value="Genomic_DNA"/>
</dbReference>
<feature type="region of interest" description="Disordered" evidence="9">
    <location>
        <begin position="1284"/>
        <end position="1366"/>
    </location>
</feature>
<feature type="coiled-coil region" evidence="8">
    <location>
        <begin position="933"/>
        <end position="1020"/>
    </location>
</feature>
<dbReference type="Gene3D" id="1.10.510.10">
    <property type="entry name" value="Transferase(Phosphotransferase) domain 1"/>
    <property type="match status" value="1"/>
</dbReference>
<dbReference type="Pfam" id="PF00069">
    <property type="entry name" value="Pkinase"/>
    <property type="match status" value="1"/>
</dbReference>
<feature type="compositionally biased region" description="Low complexity" evidence="9">
    <location>
        <begin position="679"/>
        <end position="703"/>
    </location>
</feature>
<feature type="region of interest" description="Disordered" evidence="9">
    <location>
        <begin position="493"/>
        <end position="538"/>
    </location>
</feature>
<keyword evidence="2" id="KW-0597">Phosphoprotein</keyword>
<feature type="compositionally biased region" description="Low complexity" evidence="9">
    <location>
        <begin position="1306"/>
        <end position="1342"/>
    </location>
</feature>
<dbReference type="SMART" id="SM00220">
    <property type="entry name" value="S_TKc"/>
    <property type="match status" value="1"/>
</dbReference>
<keyword evidence="11" id="KW-1185">Reference proteome</keyword>
<evidence type="ECO:0000256" key="1">
    <source>
        <dbReference type="ARBA" id="ARBA00022527"/>
    </source>
</evidence>
<keyword evidence="1" id="KW-0723">Serine/threonine-protein kinase</keyword>
<dbReference type="InterPro" id="IPR051585">
    <property type="entry name" value="STE20_Ser/Thr_Kinases"/>
</dbReference>
<organism evidence="10 11">
    <name type="scientific">Lepeophtheirus salmonis</name>
    <name type="common">Salmon louse</name>
    <name type="synonym">Caligus salmonis</name>
    <dbReference type="NCBI Taxonomy" id="72036"/>
    <lineage>
        <taxon>Eukaryota</taxon>
        <taxon>Metazoa</taxon>
        <taxon>Ecdysozoa</taxon>
        <taxon>Arthropoda</taxon>
        <taxon>Crustacea</taxon>
        <taxon>Multicrustacea</taxon>
        <taxon>Hexanauplia</taxon>
        <taxon>Copepoda</taxon>
        <taxon>Siphonostomatoida</taxon>
        <taxon>Caligidae</taxon>
        <taxon>Lepeophtheirus</taxon>
    </lineage>
</organism>
<evidence type="ECO:0000256" key="6">
    <source>
        <dbReference type="ARBA" id="ARBA00022840"/>
    </source>
</evidence>
<keyword evidence="4 7" id="KW-0547">Nucleotide-binding</keyword>
<dbReference type="GO" id="GO:0004674">
    <property type="term" value="F:protein serine/threonine kinase activity"/>
    <property type="evidence" value="ECO:0007669"/>
    <property type="project" value="UniProtKB-KW"/>
</dbReference>
<gene>
    <name evidence="10" type="ORF">LSAA_2714</name>
</gene>
<dbReference type="PANTHER" id="PTHR46538:SF3">
    <property type="entry name" value="PROTEIN KINASE DOMAIN-CONTAINING PROTEIN"/>
    <property type="match status" value="1"/>
</dbReference>
<feature type="region of interest" description="Disordered" evidence="9">
    <location>
        <begin position="606"/>
        <end position="627"/>
    </location>
</feature>
<evidence type="ECO:0000313" key="10">
    <source>
        <dbReference type="EMBL" id="CAF2798383.1"/>
    </source>
</evidence>
<feature type="compositionally biased region" description="Polar residues" evidence="9">
    <location>
        <begin position="618"/>
        <end position="627"/>
    </location>
</feature>
<accession>A0A7R8H1R1</accession>
<dbReference type="InterPro" id="IPR022165">
    <property type="entry name" value="PKK"/>
</dbReference>
<dbReference type="PROSITE" id="PS50011">
    <property type="entry name" value="PROTEIN_KINASE_DOM"/>
    <property type="match status" value="1"/>
</dbReference>
<evidence type="ECO:0000256" key="2">
    <source>
        <dbReference type="ARBA" id="ARBA00022553"/>
    </source>
</evidence>
<dbReference type="PANTHER" id="PTHR46538">
    <property type="entry name" value="PROTEIN KINASE DOMAIN-CONTAINING PROTEIN"/>
    <property type="match status" value="1"/>
</dbReference>
<dbReference type="FunFam" id="1.10.510.10:FF:001298">
    <property type="entry name" value="STE20-like kinase"/>
    <property type="match status" value="1"/>
</dbReference>
<dbReference type="EC" id="2.7.11.1" evidence="10"/>
<name>A0A7R8H1R1_LEPSM</name>
<dbReference type="InterPro" id="IPR000719">
    <property type="entry name" value="Prot_kinase_dom"/>
</dbReference>
<feature type="compositionally biased region" description="Low complexity" evidence="9">
    <location>
        <begin position="746"/>
        <end position="758"/>
    </location>
</feature>
<dbReference type="InterPro" id="IPR008271">
    <property type="entry name" value="Ser/Thr_kinase_AS"/>
</dbReference>
<evidence type="ECO:0000256" key="9">
    <source>
        <dbReference type="SAM" id="MobiDB-lite"/>
    </source>
</evidence>
<dbReference type="GO" id="GO:0005524">
    <property type="term" value="F:ATP binding"/>
    <property type="evidence" value="ECO:0007669"/>
    <property type="project" value="UniProtKB-UniRule"/>
</dbReference>
<dbReference type="PROSITE" id="PS00107">
    <property type="entry name" value="PROTEIN_KINASE_ATP"/>
    <property type="match status" value="1"/>
</dbReference>
<dbReference type="Proteomes" id="UP000675881">
    <property type="component" value="Chromosome 10"/>
</dbReference>
<feature type="coiled-coil region" evidence="8">
    <location>
        <begin position="1169"/>
        <end position="1228"/>
    </location>
</feature>
<evidence type="ECO:0000256" key="4">
    <source>
        <dbReference type="ARBA" id="ARBA00022741"/>
    </source>
</evidence>
<feature type="compositionally biased region" description="Polar residues" evidence="9">
    <location>
        <begin position="1354"/>
        <end position="1366"/>
    </location>
</feature>
<proteinExistence type="predicted"/>
<dbReference type="InterPro" id="IPR011009">
    <property type="entry name" value="Kinase-like_dom_sf"/>
</dbReference>
<evidence type="ECO:0000256" key="7">
    <source>
        <dbReference type="PROSITE-ProRule" id="PRU10141"/>
    </source>
</evidence>
<dbReference type="PROSITE" id="PS00108">
    <property type="entry name" value="PROTEIN_KINASE_ST"/>
    <property type="match status" value="1"/>
</dbReference>
<keyword evidence="8" id="KW-0175">Coiled coil</keyword>
<evidence type="ECO:0000256" key="5">
    <source>
        <dbReference type="ARBA" id="ARBA00022777"/>
    </source>
</evidence>
<feature type="region of interest" description="Disordered" evidence="9">
    <location>
        <begin position="664"/>
        <end position="809"/>
    </location>
</feature>
<feature type="coiled-coil region" evidence="8">
    <location>
        <begin position="1097"/>
        <end position="1127"/>
    </location>
</feature>
<sequence>MRRRNGLEGVHLKKVLHFGGGSDGGGKGFKGRITPNIKTGLDPEQEWEIVGDLGDGAFGKVHKACHRETGKLAAAKVCRLTHEEDLEDFAVEIDILSEMFHPNVITLFEAYFFADQLWIFLEFCDGGALDTIIIDLEKGLTEKQIAYVCRQVCEALVYLHKKAIIHRDLKAGNILICCDGSVKLADFGVSAKNVTESQRRDTFIGTPYWMAPEVVQCETVRDQPYDYKVDIWSLGIALIELAQMEPPYHDMSPMRVLLKIQKSDPPRLDKPSKWSKEFNDFLKLCLVKAPTQRPTAEELLKHPFICNATDSKPLLDLLAEFKAEIVHEEIMDIHEDEKEHNLDGDSAISSLMTDSNITSCSEEDILSNMSNNSSSSCGIDHLDRADRKISAHATLETPKQRTNIISSSSKPILVDNNRSHSVSTPPKSSPGGGIALRPNKIKPKAPAPPRPISMVVNSKIKSSSNVGDTLPMCPYPLIEEEKENIGKEVVTIEDKSSDNIIENDEISESPEQSEYNPRQRDREDEDSRFSPEKESALQTLDSVIQEAENSIMVGFDDDEEDDEENIEDVHYFTDEFQIIKEEEEEISSKQMIKDILEQALIIPPLPPPPPPIVDTENNDWNKSNNISVSSSPMVIQSVVPCPSTPSVTKSADASYVSVVVVGGDKDHVRNDGGTAVERSFSSASHHSSSSIISSPNVSASIVVEGTTLGASDTDHDTALNGREDEEDFEVTPPPRIVTPEKKKNETPTSTTVITTSTPQNRRLYATQQQQQQKVRKSNTKYNNDEDDPSTPANSTSEENGGGTPLVPIVLSSNNASNEVPSDIGAAVERKTPLTKDDIQKMNLKKKTRKRTRRFEIDGVVMTTTSSKVIYGDDENERFYDEHYFRKQELRELKLLQKQEQKQFQDLAFKNNLCKEQQEKRFELEKGILVKNYDNDLNSMVETQKKQVDKAEEQQHIDLKATSKKIRAEQEKELKAFRESLKQEMKLLKQEVELLPKDRRKEELKLRKEVLEKEQQERENTFLCKLNESHETCLRRLSDTHKEKIALLDRQFLQQKQQLMRAREAAIWEMEERQLHERHQLDKRQLKDVFFLQRHQMLVHHEKELEHLKRLMDRKEEELIKNQTLERKALPKRIRQEMKAREMMFRESMRISVTNLHEVLKPTEEKDRLKKFQEAEKKRYRAEQQRFELKHHRQLEESRASSQSAVKELEQLQNEKRKMLMEHETSKLKELDESYALEIREWKAQIKPRKQALEDDFSFQLEAQERHYGHYLTNALGAAEINETSTTHHNHHHRVNDSATDNHKKSTSSTSSSSSSSVVNLRKSSKSSGSSSSSSTGSRKSSSYESASPKKLSASRHSLISTKGSDI</sequence>
<evidence type="ECO:0000313" key="11">
    <source>
        <dbReference type="Proteomes" id="UP000675881"/>
    </source>
</evidence>
<keyword evidence="6 7" id="KW-0067">ATP-binding</keyword>
<protein>
    <submittedName>
        <fullName evidence="10">SLK</fullName>
        <ecNumber evidence="10">2.7.11.1</ecNumber>
    </submittedName>
</protein>
<evidence type="ECO:0000256" key="3">
    <source>
        <dbReference type="ARBA" id="ARBA00022679"/>
    </source>
</evidence>
<feature type="compositionally biased region" description="Basic and acidic residues" evidence="9">
    <location>
        <begin position="517"/>
        <end position="535"/>
    </location>
</feature>
<evidence type="ECO:0000256" key="8">
    <source>
        <dbReference type="SAM" id="Coils"/>
    </source>
</evidence>
<keyword evidence="3 10" id="KW-0808">Transferase</keyword>
<feature type="region of interest" description="Disordered" evidence="9">
    <location>
        <begin position="405"/>
        <end position="452"/>
    </location>
</feature>
<feature type="binding site" evidence="7">
    <location>
        <position position="76"/>
    </location>
    <ligand>
        <name>ATP</name>
        <dbReference type="ChEBI" id="CHEBI:30616"/>
    </ligand>
</feature>
<dbReference type="InterPro" id="IPR017441">
    <property type="entry name" value="Protein_kinase_ATP_BS"/>
</dbReference>
<dbReference type="Pfam" id="PF12474">
    <property type="entry name" value="PKK"/>
    <property type="match status" value="2"/>
</dbReference>
<dbReference type="OrthoDB" id="10027016at2759"/>
<keyword evidence="5" id="KW-0418">Kinase</keyword>
<reference evidence="10" key="1">
    <citation type="submission" date="2021-02" db="EMBL/GenBank/DDBJ databases">
        <authorList>
            <person name="Bekaert M."/>
        </authorList>
    </citation>
    <scope>NUCLEOTIDE SEQUENCE</scope>
    <source>
        <strain evidence="10">IoA-00</strain>
    </source>
</reference>